<dbReference type="InterPro" id="IPR010414">
    <property type="entry name" value="FRG1"/>
</dbReference>
<evidence type="ECO:0000313" key="4">
    <source>
        <dbReference type="Proteomes" id="UP000651057"/>
    </source>
</evidence>
<accession>A0A937DB79</accession>
<keyword evidence="4" id="KW-1185">Reference proteome</keyword>
<reference evidence="3" key="1">
    <citation type="submission" date="2021-01" db="EMBL/GenBank/DDBJ databases">
        <authorList>
            <person name="Zhong Y.L."/>
        </authorList>
    </citation>
    <scope>NUCLEOTIDE SEQUENCE</scope>
    <source>
        <strain evidence="3">KCTC 23302</strain>
    </source>
</reference>
<dbReference type="Gene3D" id="2.80.10.50">
    <property type="match status" value="1"/>
</dbReference>
<dbReference type="InterPro" id="IPR013783">
    <property type="entry name" value="Ig-like_fold"/>
</dbReference>
<evidence type="ECO:0000259" key="2">
    <source>
        <dbReference type="Pfam" id="PF18962"/>
    </source>
</evidence>
<dbReference type="Pfam" id="PF18962">
    <property type="entry name" value="Por_Secre_tail"/>
    <property type="match status" value="1"/>
</dbReference>
<dbReference type="InterPro" id="IPR008999">
    <property type="entry name" value="Actin-crosslinking"/>
</dbReference>
<dbReference type="Gene3D" id="2.60.40.10">
    <property type="entry name" value="Immunoglobulins"/>
    <property type="match status" value="1"/>
</dbReference>
<feature type="domain" description="Secretion system C-terminal sorting" evidence="2">
    <location>
        <begin position="397"/>
        <end position="479"/>
    </location>
</feature>
<keyword evidence="1" id="KW-0732">Signal</keyword>
<dbReference type="Pfam" id="PF06229">
    <property type="entry name" value="FRG1"/>
    <property type="match status" value="1"/>
</dbReference>
<comment type="caution">
    <text evidence="3">The sequence shown here is derived from an EMBL/GenBank/DDBJ whole genome shotgun (WGS) entry which is preliminary data.</text>
</comment>
<dbReference type="CDD" id="cd23342">
    <property type="entry name" value="beta-trefoil_FSCN_ZgPorA-like"/>
    <property type="match status" value="1"/>
</dbReference>
<dbReference type="RefSeq" id="WP_201923590.1">
    <property type="nucleotide sequence ID" value="NZ_BAABAX010000002.1"/>
</dbReference>
<proteinExistence type="predicted"/>
<dbReference type="EMBL" id="JAERQJ010000008">
    <property type="protein sequence ID" value="MBL0685467.1"/>
    <property type="molecule type" value="Genomic_DNA"/>
</dbReference>
<dbReference type="NCBIfam" id="TIGR04183">
    <property type="entry name" value="Por_Secre_tail"/>
    <property type="match status" value="1"/>
</dbReference>
<sequence length="480" mass="52025">MKCKPITLTLFITVFSISSIFSQQWNPRHPGWTDSFAARGFCWCNSSNFDHGIGTKTVAINGTPYKIVDICDELKKHPLYRVFQNGDAPYNDIQCGNGPANDAPDETGCPGRTDLGPSGCNQIGPKWDMNWLKGRPRFGGDTGGGNNNGPDISFNNPLNNASYQAPATITVDVKATDNDGVSNVRLYINNSFIRQENISPYEWNQNSQDEKLKNLGIGTYTLKAQATDKKGNITTKTINIIVDDNGGGNNGGSVTIKGQSINKYISSEGGSRSMRANRNTAGTGEQFTIQSAGNGTVSLKGNNGKYVSSENGNKAMNCNRNAVGSWEKFRLEPLGGDLYAIKGNNNKYVSHENGRDMGIFCNRNAIGSWEKFAIKGLNVSDLNLQNVTSSTAQSVSVYPNPVIKGNNVRVQVTTPQDVLSSIEIMDLNGKSIIQRSLGVLRAGTISIPLDSLRSSVKTNGLYLVKITLGKKTIVKQVMIE</sequence>
<evidence type="ECO:0000313" key="3">
    <source>
        <dbReference type="EMBL" id="MBL0685467.1"/>
    </source>
</evidence>
<organism evidence="3 4">
    <name type="scientific">Aquimarina mytili</name>
    <dbReference type="NCBI Taxonomy" id="874423"/>
    <lineage>
        <taxon>Bacteria</taxon>
        <taxon>Pseudomonadati</taxon>
        <taxon>Bacteroidota</taxon>
        <taxon>Flavobacteriia</taxon>
        <taxon>Flavobacteriales</taxon>
        <taxon>Flavobacteriaceae</taxon>
        <taxon>Aquimarina</taxon>
    </lineage>
</organism>
<dbReference type="AlphaFoldDB" id="A0A937DB79"/>
<dbReference type="Proteomes" id="UP000651057">
    <property type="component" value="Unassembled WGS sequence"/>
</dbReference>
<dbReference type="Pfam" id="PF17957">
    <property type="entry name" value="Big_7"/>
    <property type="match status" value="1"/>
</dbReference>
<name>A0A937DB79_9FLAO</name>
<dbReference type="SUPFAM" id="SSF50405">
    <property type="entry name" value="Actin-crosslinking proteins"/>
    <property type="match status" value="1"/>
</dbReference>
<dbReference type="InterPro" id="IPR026444">
    <property type="entry name" value="Secre_tail"/>
</dbReference>
<evidence type="ECO:0000256" key="1">
    <source>
        <dbReference type="ARBA" id="ARBA00022729"/>
    </source>
</evidence>
<protein>
    <submittedName>
        <fullName evidence="3">T9SS type A sorting domain-containing protein</fullName>
    </submittedName>
</protein>
<gene>
    <name evidence="3" type="ORF">JJQ60_18175</name>
</gene>